<dbReference type="Gene3D" id="3.30.460.10">
    <property type="entry name" value="Beta Polymerase, domain 2"/>
    <property type="match status" value="1"/>
</dbReference>
<dbReference type="EMBL" id="CAESGF010000013">
    <property type="protein sequence ID" value="CAB4364422.1"/>
    <property type="molecule type" value="Genomic_DNA"/>
</dbReference>
<dbReference type="InterPro" id="IPR002934">
    <property type="entry name" value="Polymerase_NTP_transf_dom"/>
</dbReference>
<evidence type="ECO:0000313" key="4">
    <source>
        <dbReference type="EMBL" id="CAB4829750.1"/>
    </source>
</evidence>
<dbReference type="Pfam" id="PF01909">
    <property type="entry name" value="NTP_transf_2"/>
    <property type="match status" value="1"/>
</dbReference>
<protein>
    <submittedName>
        <fullName evidence="2">Unannotated protein</fullName>
    </submittedName>
</protein>
<name>A0A6J6A8K0_9ZZZZ</name>
<evidence type="ECO:0000259" key="1">
    <source>
        <dbReference type="Pfam" id="PF01909"/>
    </source>
</evidence>
<dbReference type="SUPFAM" id="SSF81301">
    <property type="entry name" value="Nucleotidyltransferase"/>
    <property type="match status" value="1"/>
</dbReference>
<proteinExistence type="predicted"/>
<accession>A0A6J6A8K0</accession>
<dbReference type="EMBL" id="CAFAAV010000169">
    <property type="protein sequence ID" value="CAB4829750.1"/>
    <property type="molecule type" value="Genomic_DNA"/>
</dbReference>
<organism evidence="2">
    <name type="scientific">freshwater metagenome</name>
    <dbReference type="NCBI Taxonomy" id="449393"/>
    <lineage>
        <taxon>unclassified sequences</taxon>
        <taxon>metagenomes</taxon>
        <taxon>ecological metagenomes</taxon>
    </lineage>
</organism>
<evidence type="ECO:0000313" key="7">
    <source>
        <dbReference type="EMBL" id="CAB5004120.1"/>
    </source>
</evidence>
<evidence type="ECO:0000313" key="6">
    <source>
        <dbReference type="EMBL" id="CAB4942761.1"/>
    </source>
</evidence>
<evidence type="ECO:0000313" key="5">
    <source>
        <dbReference type="EMBL" id="CAB4848599.1"/>
    </source>
</evidence>
<dbReference type="EMBL" id="CAEZYF010000013">
    <property type="protein sequence ID" value="CAB4730382.1"/>
    <property type="molecule type" value="Genomic_DNA"/>
</dbReference>
<evidence type="ECO:0000313" key="2">
    <source>
        <dbReference type="EMBL" id="CAB4364422.1"/>
    </source>
</evidence>
<dbReference type="EMBL" id="CAFBMT010000014">
    <property type="protein sequence ID" value="CAB4942761.1"/>
    <property type="molecule type" value="Genomic_DNA"/>
</dbReference>
<dbReference type="EMBL" id="CAFBOL010000081">
    <property type="protein sequence ID" value="CAB5004120.1"/>
    <property type="molecule type" value="Genomic_DNA"/>
</dbReference>
<dbReference type="InterPro" id="IPR043519">
    <property type="entry name" value="NT_sf"/>
</dbReference>
<dbReference type="InterPro" id="IPR036388">
    <property type="entry name" value="WH-like_DNA-bd_sf"/>
</dbReference>
<dbReference type="CDD" id="cd05403">
    <property type="entry name" value="NT_KNTase_like"/>
    <property type="match status" value="1"/>
</dbReference>
<reference evidence="2" key="1">
    <citation type="submission" date="2020-05" db="EMBL/GenBank/DDBJ databases">
        <authorList>
            <person name="Chiriac C."/>
            <person name="Salcher M."/>
            <person name="Ghai R."/>
            <person name="Kavagutti S V."/>
        </authorList>
    </citation>
    <scope>NUCLEOTIDE SEQUENCE</scope>
</reference>
<dbReference type="EMBL" id="CAFBIY010000028">
    <property type="protein sequence ID" value="CAB4848599.1"/>
    <property type="molecule type" value="Genomic_DNA"/>
</dbReference>
<dbReference type="GO" id="GO:0016779">
    <property type="term" value="F:nucleotidyltransferase activity"/>
    <property type="evidence" value="ECO:0007669"/>
    <property type="project" value="InterPro"/>
</dbReference>
<dbReference type="Gene3D" id="1.10.10.10">
    <property type="entry name" value="Winged helix-like DNA-binding domain superfamily/Winged helix DNA-binding domain"/>
    <property type="match status" value="1"/>
</dbReference>
<gene>
    <name evidence="3" type="ORF">UFOPK2656_02065</name>
    <name evidence="4" type="ORF">UFOPK3099_01964</name>
    <name evidence="5" type="ORF">UFOPK3267_00739</name>
    <name evidence="6" type="ORF">UFOPK3651_02308</name>
    <name evidence="7" type="ORF">UFOPK3931_02378</name>
    <name evidence="2" type="ORF">UFOPK4189_02183</name>
</gene>
<dbReference type="AlphaFoldDB" id="A0A6J6A8K0"/>
<feature type="domain" description="Polymerase nucleotidyl transferase" evidence="1">
    <location>
        <begin position="113"/>
        <end position="148"/>
    </location>
</feature>
<dbReference type="InterPro" id="IPR036390">
    <property type="entry name" value="WH_DNA-bd_sf"/>
</dbReference>
<evidence type="ECO:0000313" key="3">
    <source>
        <dbReference type="EMBL" id="CAB4730382.1"/>
    </source>
</evidence>
<sequence length="216" mass="23627">MRSICYPDPVDFVHPVEAVIPGVQGRVLAVLVKTTAELNLRTLARLAGVSVAQASRVMPHLVELGVVERHEVPPSSLFRLNRAHVAAQPIMALARSRDDVLRQLGVTAAQMRVQPESVIVFGSFARGEADAQSDIDAVVVRRDDVAEDDDEWTRAVESWRQGARAISGNRTEVIEVSSSEIARKLTSDAPLWRNVAQQGVVVHGWSLHQLGEVLHA</sequence>
<dbReference type="SUPFAM" id="SSF46785">
    <property type="entry name" value="Winged helix' DNA-binding domain"/>
    <property type="match status" value="1"/>
</dbReference>